<dbReference type="PANTHER" id="PTHR22881:SF26">
    <property type="entry name" value="BROMODOMAIN CONTAINING PROTEIN, EXPRESSED"/>
    <property type="match status" value="1"/>
</dbReference>
<comment type="caution">
    <text evidence="5">The sequence shown here is derived from an EMBL/GenBank/DDBJ whole genome shotgun (WGS) entry which is preliminary data.</text>
</comment>
<evidence type="ECO:0000259" key="4">
    <source>
        <dbReference type="PROSITE" id="PS50014"/>
    </source>
</evidence>
<feature type="domain" description="Bromo" evidence="4">
    <location>
        <begin position="146"/>
        <end position="216"/>
    </location>
</feature>
<evidence type="ECO:0000256" key="2">
    <source>
        <dbReference type="PROSITE-ProRule" id="PRU00035"/>
    </source>
</evidence>
<dbReference type="Gene3D" id="1.20.920.10">
    <property type="entry name" value="Bromodomain-like"/>
    <property type="match status" value="1"/>
</dbReference>
<feature type="compositionally biased region" description="Basic and acidic residues" evidence="3">
    <location>
        <begin position="106"/>
        <end position="118"/>
    </location>
</feature>
<dbReference type="OrthoDB" id="21449at2759"/>
<reference evidence="5 6" key="1">
    <citation type="journal article" date="2019" name="Plant Biotechnol. J.">
        <title>The red bayberry genome and genetic basis of sex determination.</title>
        <authorList>
            <person name="Jia H.M."/>
            <person name="Jia H.J."/>
            <person name="Cai Q.L."/>
            <person name="Wang Y."/>
            <person name="Zhao H.B."/>
            <person name="Yang W.F."/>
            <person name="Wang G.Y."/>
            <person name="Li Y.H."/>
            <person name="Zhan D.L."/>
            <person name="Shen Y.T."/>
            <person name="Niu Q.F."/>
            <person name="Chang L."/>
            <person name="Qiu J."/>
            <person name="Zhao L."/>
            <person name="Xie H.B."/>
            <person name="Fu W.Y."/>
            <person name="Jin J."/>
            <person name="Li X.W."/>
            <person name="Jiao Y."/>
            <person name="Zhou C.C."/>
            <person name="Tu T."/>
            <person name="Chai C.Y."/>
            <person name="Gao J.L."/>
            <person name="Fan L.J."/>
            <person name="van de Weg E."/>
            <person name="Wang J.Y."/>
            <person name="Gao Z.S."/>
        </authorList>
    </citation>
    <scope>NUCLEOTIDE SEQUENCE [LARGE SCALE GENOMIC DNA]</scope>
    <source>
        <tissue evidence="5">Leaves</tissue>
    </source>
</reference>
<dbReference type="CDD" id="cd04369">
    <property type="entry name" value="Bromodomain"/>
    <property type="match status" value="1"/>
</dbReference>
<feature type="compositionally biased region" description="Polar residues" evidence="3">
    <location>
        <begin position="680"/>
        <end position="689"/>
    </location>
</feature>
<dbReference type="AlphaFoldDB" id="A0A6A1WHC2"/>
<dbReference type="PANTHER" id="PTHR22881">
    <property type="entry name" value="BROMODOMAIN CONTAINING PROTEIN"/>
    <property type="match status" value="1"/>
</dbReference>
<feature type="compositionally biased region" description="Polar residues" evidence="3">
    <location>
        <begin position="1"/>
        <end position="10"/>
    </location>
</feature>
<dbReference type="InterPro" id="IPR001487">
    <property type="entry name" value="Bromodomain"/>
</dbReference>
<dbReference type="InterPro" id="IPR018359">
    <property type="entry name" value="Bromodomain_CS"/>
</dbReference>
<dbReference type="PROSITE" id="PS50014">
    <property type="entry name" value="BROMODOMAIN_2"/>
    <property type="match status" value="1"/>
</dbReference>
<proteinExistence type="predicted"/>
<dbReference type="Pfam" id="PF00439">
    <property type="entry name" value="Bromodomain"/>
    <property type="match status" value="1"/>
</dbReference>
<dbReference type="InterPro" id="IPR051831">
    <property type="entry name" value="Bromodomain_contain_prot"/>
</dbReference>
<feature type="region of interest" description="Disordered" evidence="3">
    <location>
        <begin position="1"/>
        <end position="130"/>
    </location>
</feature>
<evidence type="ECO:0000256" key="3">
    <source>
        <dbReference type="SAM" id="MobiDB-lite"/>
    </source>
</evidence>
<keyword evidence="6" id="KW-1185">Reference proteome</keyword>
<name>A0A6A1WHC2_9ROSI</name>
<sequence length="718" mass="79605">MSRTKLQNSMWREGHRKSPRISQKTTTSATASPGTHTRSNTSPTRSVQEMGNRQGPASRTGAGRKRKLRPVEEVTATSLSTQPQQGGSKPSNEEEHTNNDQPVVAHSEDSPRHEDHAAKTNQPFQLPSAPWMPEKRVLQLILDILQRRDTHEIFAEPVDPNEVEDYYEIIVEPMDFGTMRAKLHEGMYRSLEQFEHDVFLIPKNAMHFNSSATLYFRQARALHELAKKIFHVLKTDPGNFELEFSDTGRKRSRRRRQGETRCSIKSPCPKLPTNVKSSGKILDVSSEMMPSLANSSDLRSSFRSNSRFSVAAPCIDAIDHDVLSGEKDGTRLRSFIPDQRVMHRPWMSFLNENETIISTIYGTSKPLQHVNQQDFSYKESLMLFVKDLGPTAQMVAEKKLQLSADTSKYQTSNNWFQAQNCHTDMEANVAQRRPSTSNTTITTPKSKNVLDLLLGQPSVIRNSCDRINFGDADKGQEAAVGDKCVRGDIVAVALNRSTSVHGALDVEVHASDEKKIIGDHSCEVQLDSYCFTAGVGDLNCLVAKPQNMSNKSAALELSKGGLDHEAQFLESASKCSKSNVPESLLGKNYSSPSSWTLQTNGDNAMSSSCQIEDGRPISSLEYLMDHDEVIAAQGGSDGACRSSVAGQTSKVDQPMPQASQFVFDLPYIRTRLDQTSALGSDRFSQQLSPCSKGPPFPKMSYQRGSSCSQSSRLEHPVS</sequence>
<dbReference type="PRINTS" id="PR00503">
    <property type="entry name" value="BROMODOMAIN"/>
</dbReference>
<dbReference type="SUPFAM" id="SSF47370">
    <property type="entry name" value="Bromodomain"/>
    <property type="match status" value="1"/>
</dbReference>
<evidence type="ECO:0000256" key="1">
    <source>
        <dbReference type="ARBA" id="ARBA00023117"/>
    </source>
</evidence>
<dbReference type="Proteomes" id="UP000516437">
    <property type="component" value="Chromosome 2"/>
</dbReference>
<feature type="compositionally biased region" description="Polar residues" evidence="3">
    <location>
        <begin position="75"/>
        <end position="90"/>
    </location>
</feature>
<feature type="compositionally biased region" description="Low complexity" evidence="3">
    <location>
        <begin position="700"/>
        <end position="711"/>
    </location>
</feature>
<feature type="compositionally biased region" description="Polar residues" evidence="3">
    <location>
        <begin position="20"/>
        <end position="57"/>
    </location>
</feature>
<evidence type="ECO:0000313" key="6">
    <source>
        <dbReference type="Proteomes" id="UP000516437"/>
    </source>
</evidence>
<protein>
    <submittedName>
        <fullName evidence="5">Bromodomain and PHD finger-containing protein 3</fullName>
    </submittedName>
</protein>
<dbReference type="InterPro" id="IPR036427">
    <property type="entry name" value="Bromodomain-like_sf"/>
</dbReference>
<evidence type="ECO:0000313" key="5">
    <source>
        <dbReference type="EMBL" id="KAB1224682.1"/>
    </source>
</evidence>
<accession>A0A6A1WHC2</accession>
<dbReference type="SMART" id="SM00297">
    <property type="entry name" value="BROMO"/>
    <property type="match status" value="1"/>
</dbReference>
<dbReference type="EMBL" id="RXIC02000020">
    <property type="protein sequence ID" value="KAB1224682.1"/>
    <property type="molecule type" value="Genomic_DNA"/>
</dbReference>
<organism evidence="5 6">
    <name type="scientific">Morella rubra</name>
    <name type="common">Chinese bayberry</name>
    <dbReference type="NCBI Taxonomy" id="262757"/>
    <lineage>
        <taxon>Eukaryota</taxon>
        <taxon>Viridiplantae</taxon>
        <taxon>Streptophyta</taxon>
        <taxon>Embryophyta</taxon>
        <taxon>Tracheophyta</taxon>
        <taxon>Spermatophyta</taxon>
        <taxon>Magnoliopsida</taxon>
        <taxon>eudicotyledons</taxon>
        <taxon>Gunneridae</taxon>
        <taxon>Pentapetalae</taxon>
        <taxon>rosids</taxon>
        <taxon>fabids</taxon>
        <taxon>Fagales</taxon>
        <taxon>Myricaceae</taxon>
        <taxon>Morella</taxon>
    </lineage>
</organism>
<feature type="region of interest" description="Disordered" evidence="3">
    <location>
        <begin position="680"/>
        <end position="718"/>
    </location>
</feature>
<dbReference type="PROSITE" id="PS00633">
    <property type="entry name" value="BROMODOMAIN_1"/>
    <property type="match status" value="1"/>
</dbReference>
<keyword evidence="1 2" id="KW-0103">Bromodomain</keyword>
<gene>
    <name evidence="5" type="ORF">CJ030_MR2G024692</name>
</gene>